<reference evidence="2 3" key="1">
    <citation type="submission" date="2017-09" db="EMBL/GenBank/DDBJ databases">
        <title>Bacterial strain isolated from the female urinary microbiota.</title>
        <authorList>
            <person name="Thomas-White K."/>
            <person name="Kumar N."/>
            <person name="Forster S."/>
            <person name="Putonti C."/>
            <person name="Lawley T."/>
            <person name="Wolfe A.J."/>
        </authorList>
    </citation>
    <scope>NUCLEOTIDE SEQUENCE [LARGE SCALE GENOMIC DNA]</scope>
    <source>
        <strain evidence="2 3">UMB0852</strain>
    </source>
</reference>
<dbReference type="EMBL" id="PNHE01000028">
    <property type="protein sequence ID" value="PMC58041.1"/>
    <property type="molecule type" value="Genomic_DNA"/>
</dbReference>
<dbReference type="STRING" id="84521.SAMN04487994_100180"/>
<keyword evidence="3" id="KW-1185">Reference proteome</keyword>
<accession>A0A2N6SLU3</accession>
<feature type="domain" description="CpXC" evidence="1">
    <location>
        <begin position="27"/>
        <end position="152"/>
    </location>
</feature>
<evidence type="ECO:0000313" key="3">
    <source>
        <dbReference type="Proteomes" id="UP000235682"/>
    </source>
</evidence>
<organism evidence="2 3">
    <name type="scientific">Dolosicoccus paucivorans</name>
    <dbReference type="NCBI Taxonomy" id="84521"/>
    <lineage>
        <taxon>Bacteria</taxon>
        <taxon>Bacillati</taxon>
        <taxon>Bacillota</taxon>
        <taxon>Bacilli</taxon>
        <taxon>Lactobacillales</taxon>
        <taxon>Aerococcaceae</taxon>
        <taxon>Dolosicoccus</taxon>
    </lineage>
</organism>
<dbReference type="Pfam" id="PF14353">
    <property type="entry name" value="CpXC"/>
    <property type="match status" value="1"/>
</dbReference>
<dbReference type="InterPro" id="IPR025682">
    <property type="entry name" value="CpXC_dom"/>
</dbReference>
<dbReference type="AlphaFoldDB" id="A0A2N6SLU3"/>
<protein>
    <recommendedName>
        <fullName evidence="1">CpXC domain-containing protein</fullName>
    </recommendedName>
</protein>
<evidence type="ECO:0000313" key="2">
    <source>
        <dbReference type="EMBL" id="PMC58041.1"/>
    </source>
</evidence>
<name>A0A2N6SLU3_9LACT</name>
<proteinExistence type="predicted"/>
<comment type="caution">
    <text evidence="2">The sequence shown here is derived from an EMBL/GenBank/DDBJ whole genome shotgun (WGS) entry which is preliminary data.</text>
</comment>
<sequence>MYLYYNIHLACYCLERKISLAQQTLHLTCPTCLASENQTFPTIIDGATQPDLSFSIQQGDFFDHQCAHCGGTHPVPFPFLYIHSSNKQGVYLYPHSTDSNEQRQAIFNQINDQFQNEYPDYQLRIVSSIESLKETLLIWQDKKSDTVVELVKILAQGAAELTNQEAKVYYYHHRLTPHLLYIKKEQQLYSPYPTHLETFVEQKYKPYLTSQPGTFLIINSTWAWHVLLHDSDLNGEYDLDDIG</sequence>
<dbReference type="OrthoDB" id="9784124at2"/>
<dbReference type="Proteomes" id="UP000235682">
    <property type="component" value="Unassembled WGS sequence"/>
</dbReference>
<evidence type="ECO:0000259" key="1">
    <source>
        <dbReference type="Pfam" id="PF14353"/>
    </source>
</evidence>
<gene>
    <name evidence="2" type="ORF">CJ205_06465</name>
</gene>